<proteinExistence type="predicted"/>
<sequence>MWAAAGCRGDTWYSLGKRESVAAARTSPGPHSLRLSYESEKRSTFLIMSSAISGRSLPKIDRPIKQRKTEARPACYTGPARTPIILWESRSFLPPSEPLIGWLRKPRAKRFRSPPGTARRILNAAWAGREQGTRSLTRRGRERESNYLQMSLACFHPASTKRKLCCA</sequence>
<evidence type="ECO:0000313" key="1">
    <source>
        <dbReference type="EMBL" id="KAJ8373624.1"/>
    </source>
</evidence>
<gene>
    <name evidence="1" type="ORF">SKAU_G00042040</name>
</gene>
<dbReference type="EMBL" id="JAINUF010000002">
    <property type="protein sequence ID" value="KAJ8373624.1"/>
    <property type="molecule type" value="Genomic_DNA"/>
</dbReference>
<evidence type="ECO:0000313" key="2">
    <source>
        <dbReference type="Proteomes" id="UP001152622"/>
    </source>
</evidence>
<protein>
    <submittedName>
        <fullName evidence="1">Uncharacterized protein</fullName>
    </submittedName>
</protein>
<comment type="caution">
    <text evidence="1">The sequence shown here is derived from an EMBL/GenBank/DDBJ whole genome shotgun (WGS) entry which is preliminary data.</text>
</comment>
<dbReference type="AlphaFoldDB" id="A0A9Q1G1D2"/>
<dbReference type="Proteomes" id="UP001152622">
    <property type="component" value="Chromosome 2"/>
</dbReference>
<name>A0A9Q1G1D2_SYNKA</name>
<organism evidence="1 2">
    <name type="scientific">Synaphobranchus kaupii</name>
    <name type="common">Kaup's arrowtooth eel</name>
    <dbReference type="NCBI Taxonomy" id="118154"/>
    <lineage>
        <taxon>Eukaryota</taxon>
        <taxon>Metazoa</taxon>
        <taxon>Chordata</taxon>
        <taxon>Craniata</taxon>
        <taxon>Vertebrata</taxon>
        <taxon>Euteleostomi</taxon>
        <taxon>Actinopterygii</taxon>
        <taxon>Neopterygii</taxon>
        <taxon>Teleostei</taxon>
        <taxon>Anguilliformes</taxon>
        <taxon>Synaphobranchidae</taxon>
        <taxon>Synaphobranchus</taxon>
    </lineage>
</organism>
<reference evidence="1" key="1">
    <citation type="journal article" date="2023" name="Science">
        <title>Genome structures resolve the early diversification of teleost fishes.</title>
        <authorList>
            <person name="Parey E."/>
            <person name="Louis A."/>
            <person name="Montfort J."/>
            <person name="Bouchez O."/>
            <person name="Roques C."/>
            <person name="Iampietro C."/>
            <person name="Lluch J."/>
            <person name="Castinel A."/>
            <person name="Donnadieu C."/>
            <person name="Desvignes T."/>
            <person name="Floi Bucao C."/>
            <person name="Jouanno E."/>
            <person name="Wen M."/>
            <person name="Mejri S."/>
            <person name="Dirks R."/>
            <person name="Jansen H."/>
            <person name="Henkel C."/>
            <person name="Chen W.J."/>
            <person name="Zahm M."/>
            <person name="Cabau C."/>
            <person name="Klopp C."/>
            <person name="Thompson A.W."/>
            <person name="Robinson-Rechavi M."/>
            <person name="Braasch I."/>
            <person name="Lecointre G."/>
            <person name="Bobe J."/>
            <person name="Postlethwait J.H."/>
            <person name="Berthelot C."/>
            <person name="Roest Crollius H."/>
            <person name="Guiguen Y."/>
        </authorList>
    </citation>
    <scope>NUCLEOTIDE SEQUENCE</scope>
    <source>
        <strain evidence="1">WJC10195</strain>
    </source>
</reference>
<keyword evidence="2" id="KW-1185">Reference proteome</keyword>
<accession>A0A9Q1G1D2</accession>